<dbReference type="InterPro" id="IPR002669">
    <property type="entry name" value="UreD"/>
</dbReference>
<keyword evidence="2 3" id="KW-0143">Chaperone</keyword>
<organism evidence="4 5">
    <name type="scientific">Paenibacillus prosopidis</name>
    <dbReference type="NCBI Taxonomy" id="630520"/>
    <lineage>
        <taxon>Bacteria</taxon>
        <taxon>Bacillati</taxon>
        <taxon>Bacillota</taxon>
        <taxon>Bacilli</taxon>
        <taxon>Bacillales</taxon>
        <taxon>Paenibacillaceae</taxon>
        <taxon>Paenibacillus</taxon>
    </lineage>
</organism>
<comment type="subcellular location">
    <subcellularLocation>
        <location evidence="3">Cytoplasm</location>
    </subcellularLocation>
</comment>
<comment type="similarity">
    <text evidence="1 3">Belongs to the UreD family.</text>
</comment>
<gene>
    <name evidence="3" type="primary">ureD</name>
    <name evidence="4" type="ORF">DFP97_116104</name>
</gene>
<comment type="function">
    <text evidence="3">Required for maturation of urease via the functional incorporation of the urease nickel metallocenter.</text>
</comment>
<dbReference type="PANTHER" id="PTHR33643:SF1">
    <property type="entry name" value="UREASE ACCESSORY PROTEIN D"/>
    <property type="match status" value="1"/>
</dbReference>
<evidence type="ECO:0000256" key="1">
    <source>
        <dbReference type="ARBA" id="ARBA00007177"/>
    </source>
</evidence>
<comment type="subunit">
    <text evidence="3">UreD, UreF and UreG form a complex that acts as a GTP-hydrolysis-dependent molecular chaperone, activating the urease apoprotein by helping to assemble the nickel containing metallocenter of UreC. The UreE protein probably delivers the nickel.</text>
</comment>
<dbReference type="PANTHER" id="PTHR33643">
    <property type="entry name" value="UREASE ACCESSORY PROTEIN D"/>
    <property type="match status" value="1"/>
</dbReference>
<dbReference type="RefSeq" id="WP_114382743.1">
    <property type="nucleotide sequence ID" value="NZ_QPJD01000016.1"/>
</dbReference>
<evidence type="ECO:0000256" key="2">
    <source>
        <dbReference type="ARBA" id="ARBA00023186"/>
    </source>
</evidence>
<proteinExistence type="inferred from homology"/>
<dbReference type="OrthoDB" id="5328682at2"/>
<evidence type="ECO:0000256" key="3">
    <source>
        <dbReference type="HAMAP-Rule" id="MF_01384"/>
    </source>
</evidence>
<dbReference type="GO" id="GO:0016151">
    <property type="term" value="F:nickel cation binding"/>
    <property type="evidence" value="ECO:0007669"/>
    <property type="project" value="UniProtKB-UniRule"/>
</dbReference>
<dbReference type="EMBL" id="QPJD01000016">
    <property type="protein sequence ID" value="RCW42542.1"/>
    <property type="molecule type" value="Genomic_DNA"/>
</dbReference>
<keyword evidence="3" id="KW-0963">Cytoplasm</keyword>
<dbReference type="AlphaFoldDB" id="A0A368VNU5"/>
<dbReference type="Proteomes" id="UP000252415">
    <property type="component" value="Unassembled WGS sequence"/>
</dbReference>
<keyword evidence="5" id="KW-1185">Reference proteome</keyword>
<dbReference type="Pfam" id="PF01774">
    <property type="entry name" value="UreD"/>
    <property type="match status" value="1"/>
</dbReference>
<reference evidence="4 5" key="1">
    <citation type="submission" date="2018-07" db="EMBL/GenBank/DDBJ databases">
        <title>Genomic Encyclopedia of Type Strains, Phase III (KMG-III): the genomes of soil and plant-associated and newly described type strains.</title>
        <authorList>
            <person name="Whitman W."/>
        </authorList>
    </citation>
    <scope>NUCLEOTIDE SEQUENCE [LARGE SCALE GENOMIC DNA]</scope>
    <source>
        <strain evidence="4 5">CECT 7506</strain>
    </source>
</reference>
<keyword evidence="3" id="KW-0996">Nickel insertion</keyword>
<name>A0A368VNU5_9BACL</name>
<dbReference type="HAMAP" id="MF_01384">
    <property type="entry name" value="UreD"/>
    <property type="match status" value="1"/>
</dbReference>
<protein>
    <recommendedName>
        <fullName evidence="3">Urease accessory protein UreD</fullName>
    </recommendedName>
</protein>
<dbReference type="GO" id="GO:0005737">
    <property type="term" value="C:cytoplasm"/>
    <property type="evidence" value="ECO:0007669"/>
    <property type="project" value="UniProtKB-SubCell"/>
</dbReference>
<evidence type="ECO:0000313" key="5">
    <source>
        <dbReference type="Proteomes" id="UP000252415"/>
    </source>
</evidence>
<accession>A0A368VNU5</accession>
<evidence type="ECO:0000313" key="4">
    <source>
        <dbReference type="EMBL" id="RCW42542.1"/>
    </source>
</evidence>
<comment type="caution">
    <text evidence="4">The sequence shown here is derived from an EMBL/GenBank/DDBJ whole genome shotgun (WGS) entry which is preliminary data.</text>
</comment>
<sequence>MDRSLLVGPVGADSPITRTSVLRTSFASRGGQTIVNHKYHTAPIKIAKAFPLDGQLGVIVMDVSPGLLDGDRYELEWTSDRDSHVMITNQSYMKVHPSRPGGGSSMYQTFYLEENAVVEHMPEPVMLYKSAAFQNETHVQLLAGAVWMQADVLCPGRTLRGERFDYRCYRNALSVRYGDELIFSQQQRIEPSRQSIHAPGCWDEMTHWATFYVFSDRVNSMHLEQLQQTLDSYAAPGGHPVVAGASLTHRFGVAVSAASTGAWPLQQLMREIWQTARAGVLGKPPLRFLQG</sequence>